<dbReference type="PANTHER" id="PTHR11845:SF13">
    <property type="entry name" value="5'-DEOXYNUCLEOTIDASE HDDC2"/>
    <property type="match status" value="1"/>
</dbReference>
<comment type="cofactor">
    <cofactor evidence="2">
        <name>Mn(2+)</name>
        <dbReference type="ChEBI" id="CHEBI:29035"/>
    </cofactor>
</comment>
<proteinExistence type="predicted"/>
<dbReference type="EMBL" id="DTLS01000049">
    <property type="protein sequence ID" value="HGZ59914.1"/>
    <property type="molecule type" value="Genomic_DNA"/>
</dbReference>
<comment type="cofactor">
    <cofactor evidence="3">
        <name>Co(2+)</name>
        <dbReference type="ChEBI" id="CHEBI:48828"/>
    </cofactor>
</comment>
<gene>
    <name evidence="9" type="ORF">ENW83_01735</name>
</gene>
<feature type="domain" description="HD" evidence="8">
    <location>
        <begin position="32"/>
        <end position="136"/>
    </location>
</feature>
<dbReference type="PANTHER" id="PTHR11845">
    <property type="entry name" value="5'-DEOXYNUCLEOTIDASE HDDC2"/>
    <property type="match status" value="1"/>
</dbReference>
<evidence type="ECO:0000256" key="4">
    <source>
        <dbReference type="ARBA" id="ARBA00011738"/>
    </source>
</evidence>
<dbReference type="PROSITE" id="PS51831">
    <property type="entry name" value="HD"/>
    <property type="match status" value="1"/>
</dbReference>
<evidence type="ECO:0000256" key="6">
    <source>
        <dbReference type="ARBA" id="ARBA00022723"/>
    </source>
</evidence>
<sequence length="179" mass="20397">MEDILSCINALKNTARTGWMQRGISPAISENIASHSYEVALLSLYISERAKREGIELKPDKVVIMALLHDLPECISGDVNPFVKNSIGSEKKHELESEALKKVLNIKELLIIYTEYAERSSLESLVVELSDKLSTIIQAKRYSKLGYDLHEMIFNLQEEVKKLLERVDERLAKIVREIL</sequence>
<comment type="caution">
    <text evidence="9">The sequence shown here is derived from an EMBL/GenBank/DDBJ whole genome shotgun (WGS) entry which is preliminary data.</text>
</comment>
<dbReference type="InterPro" id="IPR003607">
    <property type="entry name" value="HD/PDEase_dom"/>
</dbReference>
<comment type="subunit">
    <text evidence="4">Homodimer.</text>
</comment>
<evidence type="ECO:0000259" key="8">
    <source>
        <dbReference type="PROSITE" id="PS51831"/>
    </source>
</evidence>
<evidence type="ECO:0000256" key="2">
    <source>
        <dbReference type="ARBA" id="ARBA00001936"/>
    </source>
</evidence>
<protein>
    <recommendedName>
        <fullName evidence="5">5'-deoxynucleotidase</fullName>
        <ecNumber evidence="5">3.1.3.89</ecNumber>
    </recommendedName>
</protein>
<dbReference type="EC" id="3.1.3.89" evidence="5"/>
<evidence type="ECO:0000256" key="5">
    <source>
        <dbReference type="ARBA" id="ARBA00012964"/>
    </source>
</evidence>
<reference evidence="9" key="1">
    <citation type="journal article" date="2020" name="mSystems">
        <title>Genome- and Community-Level Interaction Insights into Carbon Utilization and Element Cycling Functions of Hydrothermarchaeota in Hydrothermal Sediment.</title>
        <authorList>
            <person name="Zhou Z."/>
            <person name="Liu Y."/>
            <person name="Xu W."/>
            <person name="Pan J."/>
            <person name="Luo Z.H."/>
            <person name="Li M."/>
        </authorList>
    </citation>
    <scope>NUCLEOTIDE SEQUENCE [LARGE SCALE GENOMIC DNA]</scope>
    <source>
        <strain evidence="9">SpSt-885</strain>
    </source>
</reference>
<dbReference type="Gene3D" id="1.10.3210.10">
    <property type="entry name" value="Hypothetical protein af1432"/>
    <property type="match status" value="1"/>
</dbReference>
<name>A0A7J3SK07_9CREN</name>
<evidence type="ECO:0000256" key="1">
    <source>
        <dbReference type="ARBA" id="ARBA00001638"/>
    </source>
</evidence>
<dbReference type="GO" id="GO:0002953">
    <property type="term" value="F:5'-deoxynucleotidase activity"/>
    <property type="evidence" value="ECO:0007669"/>
    <property type="project" value="UniProtKB-EC"/>
</dbReference>
<accession>A0A7J3SK07</accession>
<dbReference type="AlphaFoldDB" id="A0A7J3SK07"/>
<keyword evidence="6" id="KW-0479">Metal-binding</keyword>
<dbReference type="InterPro" id="IPR039356">
    <property type="entry name" value="YfbR/HDDC2"/>
</dbReference>
<dbReference type="InterPro" id="IPR006674">
    <property type="entry name" value="HD_domain"/>
</dbReference>
<comment type="catalytic activity">
    <reaction evidence="1">
        <text>a 2'-deoxyribonucleoside 5'-phosphate + H2O = a 2'-deoxyribonucleoside + phosphate</text>
        <dbReference type="Rhea" id="RHEA:36167"/>
        <dbReference type="ChEBI" id="CHEBI:15377"/>
        <dbReference type="ChEBI" id="CHEBI:18274"/>
        <dbReference type="ChEBI" id="CHEBI:43474"/>
        <dbReference type="ChEBI" id="CHEBI:65317"/>
        <dbReference type="EC" id="3.1.3.89"/>
    </reaction>
</comment>
<dbReference type="SUPFAM" id="SSF109604">
    <property type="entry name" value="HD-domain/PDEase-like"/>
    <property type="match status" value="1"/>
</dbReference>
<dbReference type="Pfam" id="PF13023">
    <property type="entry name" value="HD_3"/>
    <property type="match status" value="1"/>
</dbReference>
<keyword evidence="7 9" id="KW-0378">Hydrolase</keyword>
<evidence type="ECO:0000313" key="9">
    <source>
        <dbReference type="EMBL" id="HGZ59914.1"/>
    </source>
</evidence>
<dbReference type="GO" id="GO:0046872">
    <property type="term" value="F:metal ion binding"/>
    <property type="evidence" value="ECO:0007669"/>
    <property type="project" value="UniProtKB-KW"/>
</dbReference>
<organism evidence="9">
    <name type="scientific">Fervidicoccus fontis</name>
    <dbReference type="NCBI Taxonomy" id="683846"/>
    <lineage>
        <taxon>Archaea</taxon>
        <taxon>Thermoproteota</taxon>
        <taxon>Thermoprotei</taxon>
        <taxon>Fervidicoccales</taxon>
        <taxon>Fervidicoccaceae</taxon>
        <taxon>Fervidicoccus</taxon>
    </lineage>
</organism>
<evidence type="ECO:0000256" key="7">
    <source>
        <dbReference type="ARBA" id="ARBA00022801"/>
    </source>
</evidence>
<dbReference type="SMART" id="SM00471">
    <property type="entry name" value="HDc"/>
    <property type="match status" value="1"/>
</dbReference>
<evidence type="ECO:0000256" key="3">
    <source>
        <dbReference type="ARBA" id="ARBA00001941"/>
    </source>
</evidence>